<gene>
    <name evidence="1" type="ORF">DC045_17080</name>
</gene>
<protein>
    <submittedName>
        <fullName evidence="1">Ribonuclease D</fullName>
    </submittedName>
</protein>
<comment type="caution">
    <text evidence="1">The sequence shown here is derived from an EMBL/GenBank/DDBJ whole genome shotgun (WGS) entry which is preliminary data.</text>
</comment>
<evidence type="ECO:0000313" key="2">
    <source>
        <dbReference type="Proteomes" id="UP000263489"/>
    </source>
</evidence>
<dbReference type="AlphaFoldDB" id="A0A352IWZ8"/>
<sequence>MDISAQAAVAVDVPPAPTRIDWIREPQALDKWLDRAPGKPLAL</sequence>
<accession>A0A352IWZ8</accession>
<proteinExistence type="predicted"/>
<feature type="non-terminal residue" evidence="1">
    <location>
        <position position="43"/>
    </location>
</feature>
<dbReference type="EMBL" id="DNNA01000270">
    <property type="protein sequence ID" value="HBC35981.1"/>
    <property type="molecule type" value="Genomic_DNA"/>
</dbReference>
<reference evidence="1 2" key="1">
    <citation type="journal article" date="2018" name="Nat. Biotechnol.">
        <title>A standardized bacterial taxonomy based on genome phylogeny substantially revises the tree of life.</title>
        <authorList>
            <person name="Parks D.H."/>
            <person name="Chuvochina M."/>
            <person name="Waite D.W."/>
            <person name="Rinke C."/>
            <person name="Skarshewski A."/>
            <person name="Chaumeil P.A."/>
            <person name="Hugenholtz P."/>
        </authorList>
    </citation>
    <scope>NUCLEOTIDE SEQUENCE [LARGE SCALE GENOMIC DNA]</scope>
    <source>
        <strain evidence="1">UBA9380</strain>
    </source>
</reference>
<dbReference type="Proteomes" id="UP000263489">
    <property type="component" value="Unassembled WGS sequence"/>
</dbReference>
<organism evidence="1 2">
    <name type="scientific">Marinobacter adhaerens</name>
    <dbReference type="NCBI Taxonomy" id="1033846"/>
    <lineage>
        <taxon>Bacteria</taxon>
        <taxon>Pseudomonadati</taxon>
        <taxon>Pseudomonadota</taxon>
        <taxon>Gammaproteobacteria</taxon>
        <taxon>Pseudomonadales</taxon>
        <taxon>Marinobacteraceae</taxon>
        <taxon>Marinobacter</taxon>
    </lineage>
</organism>
<name>A0A352IWZ8_9GAMM</name>
<evidence type="ECO:0000313" key="1">
    <source>
        <dbReference type="EMBL" id="HBC35981.1"/>
    </source>
</evidence>